<keyword evidence="4" id="KW-1185">Reference proteome</keyword>
<name>A0AA38RU45_9PEZI</name>
<reference evidence="3" key="1">
    <citation type="submission" date="2022-07" db="EMBL/GenBank/DDBJ databases">
        <title>Fungi with potential for degradation of polypropylene.</title>
        <authorList>
            <person name="Gostincar C."/>
        </authorList>
    </citation>
    <scope>NUCLEOTIDE SEQUENCE</scope>
    <source>
        <strain evidence="3">EXF-13308</strain>
    </source>
</reference>
<evidence type="ECO:0000256" key="2">
    <source>
        <dbReference type="SAM" id="Phobius"/>
    </source>
</evidence>
<feature type="transmembrane region" description="Helical" evidence="2">
    <location>
        <begin position="124"/>
        <end position="147"/>
    </location>
</feature>
<dbReference type="Proteomes" id="UP001174694">
    <property type="component" value="Unassembled WGS sequence"/>
</dbReference>
<sequence length="330" mass="36068">MGDQVQFDRASWRLAVLVPAWTAQTSMLLCLMGIFSYRLAETLENFEENDKKGNFPTVEVVWECVNIGFSLLSLILTILEIARVTSERLTPMTMLFTHIIKLTCSFAILALDIVVYTARSEGHWSAVGLAIDCGLIFSTLISGIYAVRVYRRVLKYDDYDLPEGKAGTPIIQIHPPDIELGHSVDISAQYGRQGNTPFTDVDTSYAQQGGLSFKDEVDRAIGAEFGWGGTNAASAVERSGSVVASGVVPDAKGKPEMNGRPRMVSWGSERGLIGVPEGELDEHDGTKRGLHIGGEEDRQALLGRGRTMSEGDVGDIGLLGLDSRKRRRES</sequence>
<evidence type="ECO:0000313" key="4">
    <source>
        <dbReference type="Proteomes" id="UP001174694"/>
    </source>
</evidence>
<proteinExistence type="predicted"/>
<dbReference type="EMBL" id="JANBVO010000012">
    <property type="protein sequence ID" value="KAJ9148498.1"/>
    <property type="molecule type" value="Genomic_DNA"/>
</dbReference>
<keyword evidence="2" id="KW-1133">Transmembrane helix</keyword>
<protein>
    <submittedName>
        <fullName evidence="3">Uncharacterized protein</fullName>
    </submittedName>
</protein>
<gene>
    <name evidence="3" type="ORF">NKR23_g4793</name>
</gene>
<keyword evidence="2" id="KW-0472">Membrane</keyword>
<evidence type="ECO:0000256" key="1">
    <source>
        <dbReference type="SAM" id="MobiDB-lite"/>
    </source>
</evidence>
<evidence type="ECO:0000313" key="3">
    <source>
        <dbReference type="EMBL" id="KAJ9148498.1"/>
    </source>
</evidence>
<comment type="caution">
    <text evidence="3">The sequence shown here is derived from an EMBL/GenBank/DDBJ whole genome shotgun (WGS) entry which is preliminary data.</text>
</comment>
<dbReference type="AlphaFoldDB" id="A0AA38RU45"/>
<feature type="region of interest" description="Disordered" evidence="1">
    <location>
        <begin position="303"/>
        <end position="330"/>
    </location>
</feature>
<feature type="transmembrane region" description="Helical" evidence="2">
    <location>
        <begin position="12"/>
        <end position="40"/>
    </location>
</feature>
<feature type="transmembrane region" description="Helical" evidence="2">
    <location>
        <begin position="60"/>
        <end position="82"/>
    </location>
</feature>
<keyword evidence="2" id="KW-0812">Transmembrane</keyword>
<organism evidence="3 4">
    <name type="scientific">Pleurostoma richardsiae</name>
    <dbReference type="NCBI Taxonomy" id="41990"/>
    <lineage>
        <taxon>Eukaryota</taxon>
        <taxon>Fungi</taxon>
        <taxon>Dikarya</taxon>
        <taxon>Ascomycota</taxon>
        <taxon>Pezizomycotina</taxon>
        <taxon>Sordariomycetes</taxon>
        <taxon>Sordariomycetidae</taxon>
        <taxon>Calosphaeriales</taxon>
        <taxon>Pleurostomataceae</taxon>
        <taxon>Pleurostoma</taxon>
    </lineage>
</organism>
<accession>A0AA38RU45</accession>
<feature type="transmembrane region" description="Helical" evidence="2">
    <location>
        <begin position="94"/>
        <end position="118"/>
    </location>
</feature>